<evidence type="ECO:0000313" key="1">
    <source>
        <dbReference type="EMBL" id="RZC52369.1"/>
    </source>
</evidence>
<gene>
    <name evidence="1" type="ORF">C5167_020793</name>
</gene>
<name>A0A4Y7IY03_PAPSO</name>
<accession>A0A4Y7IY03</accession>
<keyword evidence="2" id="KW-1185">Reference proteome</keyword>
<dbReference type="Gramene" id="RZC52369">
    <property type="protein sequence ID" value="RZC52369"/>
    <property type="gene ID" value="C5167_020793"/>
</dbReference>
<dbReference type="AlphaFoldDB" id="A0A4Y7IY03"/>
<sequence length="86" mass="9857">MKKSKILERFLYFTRVLRFLKPNQVSDDYMLVFFQREPPVSDDSVACISGSYGRGSELRSWTKFRAKGSIIVVADETGDLLYLGRG</sequence>
<reference evidence="1 2" key="1">
    <citation type="journal article" date="2018" name="Science">
        <title>The opium poppy genome and morphinan production.</title>
        <authorList>
            <person name="Guo L."/>
            <person name="Winzer T."/>
            <person name="Yang X."/>
            <person name="Li Y."/>
            <person name="Ning Z."/>
            <person name="He Z."/>
            <person name="Teodor R."/>
            <person name="Lu Y."/>
            <person name="Bowser T.A."/>
            <person name="Graham I.A."/>
            <person name="Ye K."/>
        </authorList>
    </citation>
    <scope>NUCLEOTIDE SEQUENCE [LARGE SCALE GENOMIC DNA]</scope>
    <source>
        <strain evidence="2">cv. HN1</strain>
        <tissue evidence="1">Leaves</tissue>
    </source>
</reference>
<dbReference type="EMBL" id="CM010716">
    <property type="protein sequence ID" value="RZC52369.1"/>
    <property type="molecule type" value="Genomic_DNA"/>
</dbReference>
<dbReference type="Proteomes" id="UP000316621">
    <property type="component" value="Chromosome 2"/>
</dbReference>
<proteinExistence type="predicted"/>
<evidence type="ECO:0000313" key="2">
    <source>
        <dbReference type="Proteomes" id="UP000316621"/>
    </source>
</evidence>
<protein>
    <submittedName>
        <fullName evidence="1">Uncharacterized protein</fullName>
    </submittedName>
</protein>
<organism evidence="1 2">
    <name type="scientific">Papaver somniferum</name>
    <name type="common">Opium poppy</name>
    <dbReference type="NCBI Taxonomy" id="3469"/>
    <lineage>
        <taxon>Eukaryota</taxon>
        <taxon>Viridiplantae</taxon>
        <taxon>Streptophyta</taxon>
        <taxon>Embryophyta</taxon>
        <taxon>Tracheophyta</taxon>
        <taxon>Spermatophyta</taxon>
        <taxon>Magnoliopsida</taxon>
        <taxon>Ranunculales</taxon>
        <taxon>Papaveraceae</taxon>
        <taxon>Papaveroideae</taxon>
        <taxon>Papaver</taxon>
    </lineage>
</organism>